<gene>
    <name evidence="1" type="ORF">NOCA2280036</name>
</gene>
<organism evidence="1">
    <name type="scientific">metagenome</name>
    <dbReference type="NCBI Taxonomy" id="256318"/>
    <lineage>
        <taxon>unclassified sequences</taxon>
        <taxon>metagenomes</taxon>
    </lineage>
</organism>
<proteinExistence type="predicted"/>
<sequence length="33" mass="3752">MMRVPASCLALDPRECKQIFRYPTLSRSAQLAV</sequence>
<evidence type="ECO:0000313" key="1">
    <source>
        <dbReference type="EMBL" id="CUR55594.1"/>
    </source>
</evidence>
<dbReference type="AlphaFoldDB" id="A0A2P2C0S9"/>
<accession>A0A2P2C0S9</accession>
<dbReference type="EMBL" id="CZKA01000021">
    <property type="protein sequence ID" value="CUR55594.1"/>
    <property type="molecule type" value="Genomic_DNA"/>
</dbReference>
<reference evidence="1" key="1">
    <citation type="submission" date="2015-08" db="EMBL/GenBank/DDBJ databases">
        <authorList>
            <person name="Babu N.S."/>
            <person name="Beckwith C.J."/>
            <person name="Beseler K.G."/>
            <person name="Brison A."/>
            <person name="Carone J.V."/>
            <person name="Caskin T.P."/>
            <person name="Diamond M."/>
            <person name="Durham M.E."/>
            <person name="Foxe J.M."/>
            <person name="Go M."/>
            <person name="Henderson B.A."/>
            <person name="Jones I.B."/>
            <person name="McGettigan J.A."/>
            <person name="Micheletti S.J."/>
            <person name="Nasrallah M.E."/>
            <person name="Ortiz D."/>
            <person name="Piller C.R."/>
            <person name="Privatt S.R."/>
            <person name="Schneider S.L."/>
            <person name="Sharp S."/>
            <person name="Smith T.C."/>
            <person name="Stanton J.D."/>
            <person name="Ullery H.E."/>
            <person name="Wilson R.J."/>
            <person name="Serrano M.G."/>
            <person name="Buck G."/>
            <person name="Lee V."/>
            <person name="Wang Y."/>
            <person name="Carvalho R."/>
            <person name="Voegtly L."/>
            <person name="Shi R."/>
            <person name="Duckworth R."/>
            <person name="Johnson A."/>
            <person name="Loviza R."/>
            <person name="Walstead R."/>
            <person name="Shah Z."/>
            <person name="Kiflezghi M."/>
            <person name="Wade K."/>
            <person name="Ball S.L."/>
            <person name="Bradley K.W."/>
            <person name="Asai D.J."/>
            <person name="Bowman C.A."/>
            <person name="Russell D.A."/>
            <person name="Pope W.H."/>
            <person name="Jacobs-Sera D."/>
            <person name="Hendrix R.W."/>
            <person name="Hatfull G.F."/>
        </authorList>
    </citation>
    <scope>NUCLEOTIDE SEQUENCE</scope>
</reference>
<protein>
    <submittedName>
        <fullName evidence="1">Uncharacterized protein</fullName>
    </submittedName>
</protein>
<name>A0A2P2C0S9_9ZZZZ</name>